<evidence type="ECO:0000313" key="2">
    <source>
        <dbReference type="Proteomes" id="UP000655225"/>
    </source>
</evidence>
<organism evidence="1 2">
    <name type="scientific">Tetracentron sinense</name>
    <name type="common">Spur-leaf</name>
    <dbReference type="NCBI Taxonomy" id="13715"/>
    <lineage>
        <taxon>Eukaryota</taxon>
        <taxon>Viridiplantae</taxon>
        <taxon>Streptophyta</taxon>
        <taxon>Embryophyta</taxon>
        <taxon>Tracheophyta</taxon>
        <taxon>Spermatophyta</taxon>
        <taxon>Magnoliopsida</taxon>
        <taxon>Trochodendrales</taxon>
        <taxon>Trochodendraceae</taxon>
        <taxon>Tetracentron</taxon>
    </lineage>
</organism>
<dbReference type="GO" id="GO:0004519">
    <property type="term" value="F:endonuclease activity"/>
    <property type="evidence" value="ECO:0007669"/>
    <property type="project" value="InterPro"/>
</dbReference>
<dbReference type="PANTHER" id="PTHR15002">
    <property type="entry name" value="RIBOSOMAL BIOGENESIS PROTEIN LAS1L"/>
    <property type="match status" value="1"/>
</dbReference>
<dbReference type="OMA" id="CIYWDSQ"/>
<dbReference type="GO" id="GO:0000470">
    <property type="term" value="P:maturation of LSU-rRNA"/>
    <property type="evidence" value="ECO:0007669"/>
    <property type="project" value="TreeGrafter"/>
</dbReference>
<dbReference type="GO" id="GO:0090730">
    <property type="term" value="C:Las1 complex"/>
    <property type="evidence" value="ECO:0007669"/>
    <property type="project" value="InterPro"/>
</dbReference>
<gene>
    <name evidence="1" type="ORF">HHK36_019669</name>
</gene>
<evidence type="ECO:0008006" key="3">
    <source>
        <dbReference type="Google" id="ProtNLM"/>
    </source>
</evidence>
<comment type="caution">
    <text evidence="1">The sequence shown here is derived from an EMBL/GenBank/DDBJ whole genome shotgun (WGS) entry which is preliminary data.</text>
</comment>
<protein>
    <recommendedName>
        <fullName evidence="3">Las1-like protein</fullName>
    </recommendedName>
</protein>
<evidence type="ECO:0000313" key="1">
    <source>
        <dbReference type="EMBL" id="KAF8395719.1"/>
    </source>
</evidence>
<sequence>MESLLGFQERKDEEGDKSLGYKLVPWLSWIQWNFVSVSLFSSSPDSVAAALKRVSAWRSRGCLPIAIEVTASIVEIQQKDPFFREDSTLDALHSEEMLAMLYCMAIMRLVNGVVEKTRKKTEVSIAEAADAIGIPRMLIDIRHEGSHRDLPSLQLVRLASVKALEWLKYYYWEPQKNAIPYQRDGTANVRKEIKVKLQELVFYKNLKHARQSGSSLIKERRLKQRELLRGHNKFFSRMAQNFRSSKSEGYKKHISRTLRNLVQLYSSFPSEVISVLLELLLKACDSSVSTKVESSDNSLVDPSLRNSKTLTGTIDDWKLVIMRLSSKVPEVQLTMMKEILEMIETREAMKSEIGHHLPSSQHRAGIRQIEHLSSLVTWLVRNLKEAKPMQSRGSAAEFQVSSTEADVPKVTLTELIQKCLLVSALGNIQLMDSALLLAQMIGNSAMIEKLKKLSLLSLPSLDCTDEISNQTDAEDILLYLEDSIGRAAEKLEFLKLSRMKAKMVNTAPSNDEVGKEKTTWTVANSWKPCPIGTLPRAFGSSGVLPVLDRVDDQQEIQELSESKEHWELNPCRSKRDASCDVELLENSKVVKKMRETIEDGRPEGDDVLSLGSVKGRLMIGGVWKKVGEEEMLAIESAVRILV</sequence>
<dbReference type="GO" id="GO:0000460">
    <property type="term" value="P:maturation of 5.8S rRNA"/>
    <property type="evidence" value="ECO:0007669"/>
    <property type="project" value="TreeGrafter"/>
</dbReference>
<dbReference type="InterPro" id="IPR007174">
    <property type="entry name" value="Las1"/>
</dbReference>
<dbReference type="PANTHER" id="PTHR15002:SF0">
    <property type="entry name" value="RIBOSOMAL BIOGENESIS PROTEIN LAS1L"/>
    <property type="match status" value="1"/>
</dbReference>
<dbReference type="EMBL" id="JABCRI010000013">
    <property type="protein sequence ID" value="KAF8395719.1"/>
    <property type="molecule type" value="Genomic_DNA"/>
</dbReference>
<dbReference type="OrthoDB" id="10263222at2759"/>
<reference evidence="1 2" key="1">
    <citation type="submission" date="2020-04" db="EMBL/GenBank/DDBJ databases">
        <title>Plant Genome Project.</title>
        <authorList>
            <person name="Zhang R.-G."/>
        </authorList>
    </citation>
    <scope>NUCLEOTIDE SEQUENCE [LARGE SCALE GENOMIC DNA]</scope>
    <source>
        <strain evidence="1">YNK0</strain>
        <tissue evidence="1">Leaf</tissue>
    </source>
</reference>
<keyword evidence="2" id="KW-1185">Reference proteome</keyword>
<dbReference type="Proteomes" id="UP000655225">
    <property type="component" value="Unassembled WGS sequence"/>
</dbReference>
<dbReference type="Pfam" id="PF04031">
    <property type="entry name" value="Las1"/>
    <property type="match status" value="1"/>
</dbReference>
<dbReference type="GO" id="GO:0030687">
    <property type="term" value="C:preribosome, large subunit precursor"/>
    <property type="evidence" value="ECO:0007669"/>
    <property type="project" value="TreeGrafter"/>
</dbReference>
<dbReference type="AlphaFoldDB" id="A0A835DCZ2"/>
<accession>A0A835DCZ2</accession>
<name>A0A835DCZ2_TETSI</name>
<proteinExistence type="predicted"/>